<protein>
    <submittedName>
        <fullName evidence="4">Short chain dehydrogenase</fullName>
    </submittedName>
</protein>
<comment type="similarity">
    <text evidence="1">Belongs to the short-chain dehydrogenases/reductases (SDR) family.</text>
</comment>
<dbReference type="EMBL" id="JAGPXC010000001">
    <property type="protein sequence ID" value="KAH6660565.1"/>
    <property type="molecule type" value="Genomic_DNA"/>
</dbReference>
<dbReference type="GeneID" id="70135321"/>
<keyword evidence="3" id="KW-0560">Oxidoreductase</keyword>
<evidence type="ECO:0000313" key="4">
    <source>
        <dbReference type="EMBL" id="KAH6660565.1"/>
    </source>
</evidence>
<dbReference type="SUPFAM" id="SSF51735">
    <property type="entry name" value="NAD(P)-binding Rossmann-fold domains"/>
    <property type="match status" value="1"/>
</dbReference>
<dbReference type="GO" id="GO:0016491">
    <property type="term" value="F:oxidoreductase activity"/>
    <property type="evidence" value="ECO:0007669"/>
    <property type="project" value="UniProtKB-KW"/>
</dbReference>
<dbReference type="PANTHER" id="PTHR43618:SF8">
    <property type="entry name" value="7ALPHA-HYDROXYSTEROID DEHYDROGENASE"/>
    <property type="match status" value="1"/>
</dbReference>
<evidence type="ECO:0000256" key="3">
    <source>
        <dbReference type="ARBA" id="ARBA00023002"/>
    </source>
</evidence>
<dbReference type="InterPro" id="IPR052178">
    <property type="entry name" value="Sec_Metab_Biosynth_SDR"/>
</dbReference>
<reference evidence="4" key="1">
    <citation type="journal article" date="2021" name="Nat. Commun.">
        <title>Genetic determinants of endophytism in the Arabidopsis root mycobiome.</title>
        <authorList>
            <person name="Mesny F."/>
            <person name="Miyauchi S."/>
            <person name="Thiergart T."/>
            <person name="Pickel B."/>
            <person name="Atanasova L."/>
            <person name="Karlsson M."/>
            <person name="Huettel B."/>
            <person name="Barry K.W."/>
            <person name="Haridas S."/>
            <person name="Chen C."/>
            <person name="Bauer D."/>
            <person name="Andreopoulos W."/>
            <person name="Pangilinan J."/>
            <person name="LaButti K."/>
            <person name="Riley R."/>
            <person name="Lipzen A."/>
            <person name="Clum A."/>
            <person name="Drula E."/>
            <person name="Henrissat B."/>
            <person name="Kohler A."/>
            <person name="Grigoriev I.V."/>
            <person name="Martin F.M."/>
            <person name="Hacquard S."/>
        </authorList>
    </citation>
    <scope>NUCLEOTIDE SEQUENCE</scope>
    <source>
        <strain evidence="4">MPI-SDFR-AT-0073</strain>
    </source>
</reference>
<keyword evidence="5" id="KW-1185">Reference proteome</keyword>
<evidence type="ECO:0000313" key="5">
    <source>
        <dbReference type="Proteomes" id="UP000758603"/>
    </source>
</evidence>
<dbReference type="PANTHER" id="PTHR43618">
    <property type="entry name" value="7-ALPHA-HYDROXYSTEROID DEHYDROGENASE"/>
    <property type="match status" value="1"/>
</dbReference>
<evidence type="ECO:0000256" key="2">
    <source>
        <dbReference type="ARBA" id="ARBA00022857"/>
    </source>
</evidence>
<sequence length="303" mass="32918">MLTKVSHTKPYAALSPLHREVSQAGRTVLITGGNGGIGYAAAFAFGQAGAPRVIITGRRADATAAAAKALEKQLIIDGNSGGISSNTEFVGVTCDISKPEEVERLWADLKADGVYVDVLVLNAAGISARQSIFERGTDGIWTDYNVNVRAQLQTTERFYKQETGPSAADSPQKSLVMLSTVAIHDFDINAPYPGYGLTKNAGTLLMQVIAREISPEAMQIVSFHPGAVFTQNAKTAGWKEADLDWHDPNLAGQFAVWAASEEARFLHGRYVWSEWDLDELKNGDIRKRIDEDENFLRIGVHGL</sequence>
<evidence type="ECO:0000256" key="1">
    <source>
        <dbReference type="ARBA" id="ARBA00006484"/>
    </source>
</evidence>
<keyword evidence="2" id="KW-0521">NADP</keyword>
<accession>A0A9P8UY78</accession>
<dbReference type="AlphaFoldDB" id="A0A9P8UY78"/>
<dbReference type="Proteomes" id="UP000758603">
    <property type="component" value="Unassembled WGS sequence"/>
</dbReference>
<organism evidence="4 5">
    <name type="scientific">Truncatella angustata</name>
    <dbReference type="NCBI Taxonomy" id="152316"/>
    <lineage>
        <taxon>Eukaryota</taxon>
        <taxon>Fungi</taxon>
        <taxon>Dikarya</taxon>
        <taxon>Ascomycota</taxon>
        <taxon>Pezizomycotina</taxon>
        <taxon>Sordariomycetes</taxon>
        <taxon>Xylariomycetidae</taxon>
        <taxon>Amphisphaeriales</taxon>
        <taxon>Sporocadaceae</taxon>
        <taxon>Truncatella</taxon>
    </lineage>
</organism>
<dbReference type="RefSeq" id="XP_045964696.1">
    <property type="nucleotide sequence ID" value="XM_046106430.1"/>
</dbReference>
<dbReference type="InterPro" id="IPR036291">
    <property type="entry name" value="NAD(P)-bd_dom_sf"/>
</dbReference>
<dbReference type="Gene3D" id="3.40.50.720">
    <property type="entry name" value="NAD(P)-binding Rossmann-like Domain"/>
    <property type="match status" value="1"/>
</dbReference>
<dbReference type="CDD" id="cd05233">
    <property type="entry name" value="SDR_c"/>
    <property type="match status" value="1"/>
</dbReference>
<dbReference type="Pfam" id="PF00106">
    <property type="entry name" value="adh_short"/>
    <property type="match status" value="1"/>
</dbReference>
<dbReference type="OrthoDB" id="1933717at2759"/>
<comment type="caution">
    <text evidence="4">The sequence shown here is derived from an EMBL/GenBank/DDBJ whole genome shotgun (WGS) entry which is preliminary data.</text>
</comment>
<dbReference type="PRINTS" id="PR00081">
    <property type="entry name" value="GDHRDH"/>
</dbReference>
<gene>
    <name evidence="4" type="ORF">BKA67DRAFT_653737</name>
</gene>
<proteinExistence type="inferred from homology"/>
<name>A0A9P8UY78_9PEZI</name>
<dbReference type="InterPro" id="IPR002347">
    <property type="entry name" value="SDR_fam"/>
</dbReference>